<feature type="chain" id="PRO_5034457103" description="Protease inhibitor Inh" evidence="1">
    <location>
        <begin position="31"/>
        <end position="150"/>
    </location>
</feature>
<gene>
    <name evidence="2" type="ORF">SAMN05660686_04341</name>
</gene>
<keyword evidence="1" id="KW-0732">Signal</keyword>
<name>A0A8G2BMQ1_9PROT</name>
<reference evidence="2 3" key="1">
    <citation type="submission" date="2016-10" db="EMBL/GenBank/DDBJ databases">
        <authorList>
            <person name="Varghese N."/>
            <person name="Submissions S."/>
        </authorList>
    </citation>
    <scope>NUCLEOTIDE SEQUENCE [LARGE SCALE GENOMIC DNA]</scope>
    <source>
        <strain evidence="2 3">DSM 18839</strain>
    </source>
</reference>
<keyword evidence="3" id="KW-1185">Reference proteome</keyword>
<evidence type="ECO:0000256" key="1">
    <source>
        <dbReference type="SAM" id="SignalP"/>
    </source>
</evidence>
<organism evidence="2 3">
    <name type="scientific">Thalassobaculum litoreum DSM 18839</name>
    <dbReference type="NCBI Taxonomy" id="1123362"/>
    <lineage>
        <taxon>Bacteria</taxon>
        <taxon>Pseudomonadati</taxon>
        <taxon>Pseudomonadota</taxon>
        <taxon>Alphaproteobacteria</taxon>
        <taxon>Rhodospirillales</taxon>
        <taxon>Thalassobaculaceae</taxon>
        <taxon>Thalassobaculum</taxon>
    </lineage>
</organism>
<dbReference type="EMBL" id="FNBW01000017">
    <property type="protein sequence ID" value="SDG42394.1"/>
    <property type="molecule type" value="Genomic_DNA"/>
</dbReference>
<protein>
    <recommendedName>
        <fullName evidence="4">Protease inhibitor Inh</fullName>
    </recommendedName>
</protein>
<proteinExistence type="predicted"/>
<sequence length="150" mass="15956">MRCLLGYPAAGRRFGAVSAVLLAAILASCAGNEPRSGVLSAEQIRETVTGNALTRCGTRLLGQWRYTARHGRDGSLEAVVLAGARREDAAGVWRVTEDGLYCRTWNNDWAGGREGCFRVTRNGDALTFDHVSGAAGEAASYTYSLGEACP</sequence>
<evidence type="ECO:0000313" key="3">
    <source>
        <dbReference type="Proteomes" id="UP000198615"/>
    </source>
</evidence>
<dbReference type="OrthoDB" id="7631190at2"/>
<evidence type="ECO:0008006" key="4">
    <source>
        <dbReference type="Google" id="ProtNLM"/>
    </source>
</evidence>
<comment type="caution">
    <text evidence="2">The sequence shown here is derived from an EMBL/GenBank/DDBJ whole genome shotgun (WGS) entry which is preliminary data.</text>
</comment>
<dbReference type="RefSeq" id="WP_093153755.1">
    <property type="nucleotide sequence ID" value="NZ_FNBW01000017.1"/>
</dbReference>
<dbReference type="PROSITE" id="PS51257">
    <property type="entry name" value="PROKAR_LIPOPROTEIN"/>
    <property type="match status" value="1"/>
</dbReference>
<accession>A0A8G2BMQ1</accession>
<dbReference type="AlphaFoldDB" id="A0A8G2BMQ1"/>
<evidence type="ECO:0000313" key="2">
    <source>
        <dbReference type="EMBL" id="SDG42394.1"/>
    </source>
</evidence>
<dbReference type="Proteomes" id="UP000198615">
    <property type="component" value="Unassembled WGS sequence"/>
</dbReference>
<feature type="signal peptide" evidence="1">
    <location>
        <begin position="1"/>
        <end position="30"/>
    </location>
</feature>